<reference evidence="1 2" key="1">
    <citation type="submission" date="2022-05" db="EMBL/GenBank/DDBJ databases">
        <title>Novel Pseudomonas spp. Isolated from a Rainbow Trout Aquaculture Facility.</title>
        <authorList>
            <person name="Testerman T."/>
            <person name="Graf J."/>
        </authorList>
    </citation>
    <scope>NUCLEOTIDE SEQUENCE [LARGE SCALE GENOMIC DNA]</scope>
    <source>
        <strain evidence="1 2">ID681</strain>
    </source>
</reference>
<dbReference type="EMBL" id="JAMDGY010000029">
    <property type="protein sequence ID" value="MDD0991487.1"/>
    <property type="molecule type" value="Genomic_DNA"/>
</dbReference>
<proteinExistence type="predicted"/>
<name>A0ABT5NTI6_9PSED</name>
<accession>A0ABT5NTI6</accession>
<gene>
    <name evidence="1" type="ORF">M5G11_13150</name>
</gene>
<evidence type="ECO:0000313" key="2">
    <source>
        <dbReference type="Proteomes" id="UP001148203"/>
    </source>
</evidence>
<protein>
    <submittedName>
        <fullName evidence="1">Uncharacterized protein</fullName>
    </submittedName>
</protein>
<evidence type="ECO:0000313" key="1">
    <source>
        <dbReference type="EMBL" id="MDD0991487.1"/>
    </source>
</evidence>
<dbReference type="RefSeq" id="WP_273913315.1">
    <property type="nucleotide sequence ID" value="NZ_JAMDGX010000081.1"/>
</dbReference>
<sequence length="143" mass="16379">MADFSVEIVPAPNGPMFEFKRIPSKQESQPVSAFQGVGLIYRIADAFIRFDPSLKTKADEFVSRQLSAGGWPEQIAECFVAAPDWPSRMLTAWCLLGEDERQKAVELDYECYINYWPSQAFMEAEWTAEARLWIEAPVNMKYI</sequence>
<keyword evidence="2" id="KW-1185">Reference proteome</keyword>
<comment type="caution">
    <text evidence="1">The sequence shown here is derived from an EMBL/GenBank/DDBJ whole genome shotgun (WGS) entry which is preliminary data.</text>
</comment>
<dbReference type="Proteomes" id="UP001148203">
    <property type="component" value="Unassembled WGS sequence"/>
</dbReference>
<organism evidence="1 2">
    <name type="scientific">Pseudomonas fontis</name>
    <dbReference type="NCBI Taxonomy" id="2942633"/>
    <lineage>
        <taxon>Bacteria</taxon>
        <taxon>Pseudomonadati</taxon>
        <taxon>Pseudomonadota</taxon>
        <taxon>Gammaproteobacteria</taxon>
        <taxon>Pseudomonadales</taxon>
        <taxon>Pseudomonadaceae</taxon>
        <taxon>Pseudomonas</taxon>
    </lineage>
</organism>